<dbReference type="RefSeq" id="WP_224195071.1">
    <property type="nucleotide sequence ID" value="NZ_JAIRAU010000041.1"/>
</dbReference>
<protein>
    <submittedName>
        <fullName evidence="2">DUF2058 family protein</fullName>
    </submittedName>
</protein>
<evidence type="ECO:0000313" key="2">
    <source>
        <dbReference type="EMBL" id="MBZ5713328.1"/>
    </source>
</evidence>
<proteinExistence type="predicted"/>
<name>A0ABS7TYP6_9BACT</name>
<feature type="compositionally biased region" description="Low complexity" evidence="1">
    <location>
        <begin position="34"/>
        <end position="50"/>
    </location>
</feature>
<keyword evidence="3" id="KW-1185">Reference proteome</keyword>
<dbReference type="InterPro" id="IPR018636">
    <property type="entry name" value="DUF2058"/>
</dbReference>
<evidence type="ECO:0000256" key="1">
    <source>
        <dbReference type="SAM" id="MobiDB-lite"/>
    </source>
</evidence>
<dbReference type="EMBL" id="JAIRAU010000041">
    <property type="protein sequence ID" value="MBZ5713328.1"/>
    <property type="molecule type" value="Genomic_DNA"/>
</dbReference>
<reference evidence="2" key="1">
    <citation type="submission" date="2021-08" db="EMBL/GenBank/DDBJ databases">
        <authorList>
            <person name="Stevens D.C."/>
        </authorList>
    </citation>
    <scope>NUCLEOTIDE SEQUENCE</scope>
    <source>
        <strain evidence="2">DSM 53165</strain>
    </source>
</reference>
<feature type="region of interest" description="Disordered" evidence="1">
    <location>
        <begin position="159"/>
        <end position="182"/>
    </location>
</feature>
<evidence type="ECO:0000313" key="3">
    <source>
        <dbReference type="Proteomes" id="UP001139031"/>
    </source>
</evidence>
<dbReference type="Proteomes" id="UP001139031">
    <property type="component" value="Unassembled WGS sequence"/>
</dbReference>
<accession>A0ABS7TYP6</accession>
<organism evidence="2 3">
    <name type="scientific">Nannocystis pusilla</name>
    <dbReference type="NCBI Taxonomy" id="889268"/>
    <lineage>
        <taxon>Bacteria</taxon>
        <taxon>Pseudomonadati</taxon>
        <taxon>Myxococcota</taxon>
        <taxon>Polyangia</taxon>
        <taxon>Nannocystales</taxon>
        <taxon>Nannocystaceae</taxon>
        <taxon>Nannocystis</taxon>
    </lineage>
</organism>
<feature type="region of interest" description="Disordered" evidence="1">
    <location>
        <begin position="17"/>
        <end position="53"/>
    </location>
</feature>
<comment type="caution">
    <text evidence="2">The sequence shown here is derived from an EMBL/GenBank/DDBJ whole genome shotgun (WGS) entry which is preliminary data.</text>
</comment>
<dbReference type="Pfam" id="PF09831">
    <property type="entry name" value="DUF2058"/>
    <property type="match status" value="1"/>
</dbReference>
<sequence length="182" mass="19100">MLDLKAKLAAAGLVTQEQVAAAERKKAGKPAGSPAGRPAAKPAQAPAKPRSGLDVAALKKAGKSEIYDTIRRVVDRTRLDPVGGLPSERAEAFHFPTAQGSLGRLTLEPELHAQITEGRAAIVAYMSHHGLAHCVVPRAVADDLAEVMPLWLRVCKDHPAAGQLAPPPAPREDRGAKPTQSG</sequence>
<gene>
    <name evidence="2" type="ORF">K7C98_29185</name>
</gene>